<reference evidence="2" key="1">
    <citation type="journal article" date="2015" name="Genome Announc.">
        <title>Draft Genome Sequence of an Anaerobic Ammonium-Oxidizing Bacterium, "Candidatus Brocadia sinica".</title>
        <authorList>
            <person name="Oshiki M."/>
            <person name="Shinyako-Hata K."/>
            <person name="Satoh H."/>
            <person name="Okabe S."/>
        </authorList>
    </citation>
    <scope>NUCLEOTIDE SEQUENCE [LARGE SCALE GENOMIC DNA]</scope>
    <source>
        <strain evidence="2">JPN1</strain>
    </source>
</reference>
<name>A0ABQ0K0K5_9BACT</name>
<comment type="caution">
    <text evidence="1">The sequence shown here is derived from an EMBL/GenBank/DDBJ whole genome shotgun (WGS) entry which is preliminary data.</text>
</comment>
<keyword evidence="2" id="KW-1185">Reference proteome</keyword>
<gene>
    <name evidence="1" type="ORF">BROSI_A3151</name>
</gene>
<sequence length="119" mass="13610">MAMAYRYGNRYQMALLPKGIEDYVGADGPVWAYDAFVFSWIREKNTFLLSFVITTPSLEEVGKDGRFTAMQVPVPWRSVRALQRNLRDQTSGIKNKNEKDASLSLALTPSVSTYLRRLR</sequence>
<organism evidence="1 2">
    <name type="scientific">Candidatus Brocadia sinica JPN1</name>
    <dbReference type="NCBI Taxonomy" id="1197129"/>
    <lineage>
        <taxon>Bacteria</taxon>
        <taxon>Pseudomonadati</taxon>
        <taxon>Planctomycetota</taxon>
        <taxon>Candidatus Brocadiia</taxon>
        <taxon>Candidatus Brocadiales</taxon>
        <taxon>Candidatus Brocadiaceae</taxon>
        <taxon>Candidatus Brocadia</taxon>
    </lineage>
</organism>
<protein>
    <submittedName>
        <fullName evidence="1">Uncharacterized protein</fullName>
    </submittedName>
</protein>
<accession>A0ABQ0K0K5</accession>
<dbReference type="Proteomes" id="UP000032309">
    <property type="component" value="Unassembled WGS sequence"/>
</dbReference>
<proteinExistence type="predicted"/>
<dbReference type="EMBL" id="BAFN01000001">
    <property type="protein sequence ID" value="GAN34613.1"/>
    <property type="molecule type" value="Genomic_DNA"/>
</dbReference>
<evidence type="ECO:0000313" key="1">
    <source>
        <dbReference type="EMBL" id="GAN34613.1"/>
    </source>
</evidence>
<evidence type="ECO:0000313" key="2">
    <source>
        <dbReference type="Proteomes" id="UP000032309"/>
    </source>
</evidence>